<sequence length="36" mass="3533">MASPSIVGHEASRRAHRGGLGVGRDENGAAGGAPFS</sequence>
<proteinExistence type="predicted"/>
<organism evidence="2 3">
    <name type="scientific">Rhodococcoides corynebacterioides</name>
    <dbReference type="NCBI Taxonomy" id="53972"/>
    <lineage>
        <taxon>Bacteria</taxon>
        <taxon>Bacillati</taxon>
        <taxon>Actinomycetota</taxon>
        <taxon>Actinomycetes</taxon>
        <taxon>Mycobacteriales</taxon>
        <taxon>Nocardiaceae</taxon>
        <taxon>Rhodococcoides</taxon>
    </lineage>
</organism>
<evidence type="ECO:0000313" key="3">
    <source>
        <dbReference type="Proteomes" id="UP000703038"/>
    </source>
</evidence>
<dbReference type="Proteomes" id="UP000703038">
    <property type="component" value="Unassembled WGS sequence"/>
</dbReference>
<protein>
    <submittedName>
        <fullName evidence="2">Uncharacterized protein</fullName>
    </submittedName>
</protein>
<name>A0ABS2KQH3_9NOCA</name>
<keyword evidence="3" id="KW-1185">Reference proteome</keyword>
<evidence type="ECO:0000256" key="1">
    <source>
        <dbReference type="SAM" id="MobiDB-lite"/>
    </source>
</evidence>
<evidence type="ECO:0000313" key="2">
    <source>
        <dbReference type="EMBL" id="MBM7414221.1"/>
    </source>
</evidence>
<accession>A0ABS2KQH3</accession>
<comment type="caution">
    <text evidence="2">The sequence shown here is derived from an EMBL/GenBank/DDBJ whole genome shotgun (WGS) entry which is preliminary data.</text>
</comment>
<gene>
    <name evidence="2" type="ORF">JOE42_000954</name>
</gene>
<reference evidence="2 3" key="1">
    <citation type="submission" date="2021-01" db="EMBL/GenBank/DDBJ databases">
        <title>Genomics of switchgrass bacterial isolates.</title>
        <authorList>
            <person name="Shade A."/>
        </authorList>
    </citation>
    <scope>NUCLEOTIDE SEQUENCE [LARGE SCALE GENOMIC DNA]</scope>
    <source>
        <strain evidence="2 3">PvP111</strain>
    </source>
</reference>
<feature type="region of interest" description="Disordered" evidence="1">
    <location>
        <begin position="1"/>
        <end position="36"/>
    </location>
</feature>
<dbReference type="EMBL" id="JAFBBK010000001">
    <property type="protein sequence ID" value="MBM7414221.1"/>
    <property type="molecule type" value="Genomic_DNA"/>
</dbReference>